<protein>
    <submittedName>
        <fullName evidence="4">Kielin/chordin-like protein</fullName>
    </submittedName>
</protein>
<proteinExistence type="predicted"/>
<accession>A0A6J2QSL4</accession>
<dbReference type="InterPro" id="IPR014853">
    <property type="entry name" value="VWF/SSPO/ZAN-like_Cys-rich_dom"/>
</dbReference>
<dbReference type="SMART" id="SM00832">
    <property type="entry name" value="C8"/>
    <property type="match status" value="1"/>
</dbReference>
<keyword evidence="1" id="KW-1015">Disulfide bond</keyword>
<organism evidence="3 4">
    <name type="scientific">Cottoperca gobio</name>
    <name type="common">Frogmouth</name>
    <name type="synonym">Aphritis gobio</name>
    <dbReference type="NCBI Taxonomy" id="56716"/>
    <lineage>
        <taxon>Eukaryota</taxon>
        <taxon>Metazoa</taxon>
        <taxon>Chordata</taxon>
        <taxon>Craniata</taxon>
        <taxon>Vertebrata</taxon>
        <taxon>Euteleostomi</taxon>
        <taxon>Actinopterygii</taxon>
        <taxon>Neopterygii</taxon>
        <taxon>Teleostei</taxon>
        <taxon>Neoteleostei</taxon>
        <taxon>Acanthomorphata</taxon>
        <taxon>Eupercaria</taxon>
        <taxon>Perciformes</taxon>
        <taxon>Notothenioidei</taxon>
        <taxon>Bovichtidae</taxon>
        <taxon>Cottoperca</taxon>
    </lineage>
</organism>
<evidence type="ECO:0000256" key="1">
    <source>
        <dbReference type="ARBA" id="ARBA00023157"/>
    </source>
</evidence>
<evidence type="ECO:0000313" key="4">
    <source>
        <dbReference type="RefSeq" id="XP_029300270.1"/>
    </source>
</evidence>
<dbReference type="InParanoid" id="A0A6J2QSL4"/>
<dbReference type="PANTHER" id="PTHR11339">
    <property type="entry name" value="EXTRACELLULAR MATRIX GLYCOPROTEIN RELATED"/>
    <property type="match status" value="1"/>
</dbReference>
<dbReference type="AlphaFoldDB" id="A0A6J2QSL4"/>
<sequence length="274" mass="30429">MQSCLGNNMCTDSVVCTVTGSTVIDFFHRALPVPDRCTYTLMKPQGSSEFTLLAAFQERRRKDVPLLDHLILLLPGPSAKLYLEQGGRVRMDEETLTLNSTAQTFHGVELSKDQTGVTATLPFSNMTLFFDGNTVHVQGPTEAFEGLCGNPTSFNSIFTLVGQKSSLFSQQSCQIQHNDTVDNSVNCNCSTEHCQLMRQAPFTACHSYIDPEPYITACTDTLCKYPSVDNMKCQFVEAYAKSCILRNNVTLEGWRALTGCCKILLHFIFTVTWA</sequence>
<dbReference type="Proteomes" id="UP000504630">
    <property type="component" value="Chromosome 2"/>
</dbReference>
<dbReference type="OrthoDB" id="8746741at2759"/>
<evidence type="ECO:0000259" key="2">
    <source>
        <dbReference type="SMART" id="SM00832"/>
    </source>
</evidence>
<dbReference type="RefSeq" id="XP_029300270.1">
    <property type="nucleotide sequence ID" value="XM_029444410.1"/>
</dbReference>
<keyword evidence="3" id="KW-1185">Reference proteome</keyword>
<dbReference type="KEGG" id="cgob:115016578"/>
<evidence type="ECO:0000313" key="3">
    <source>
        <dbReference type="Proteomes" id="UP000504630"/>
    </source>
</evidence>
<reference evidence="4" key="1">
    <citation type="submission" date="2025-08" db="UniProtKB">
        <authorList>
            <consortium name="RefSeq"/>
        </authorList>
    </citation>
    <scope>IDENTIFICATION</scope>
</reference>
<feature type="domain" description="VWF/SSPO/Zonadhesin-like cysteine-rich" evidence="2">
    <location>
        <begin position="187"/>
        <end position="261"/>
    </location>
</feature>
<gene>
    <name evidence="4" type="primary">LOC115016578</name>
</gene>
<dbReference type="GeneID" id="115016578"/>
<name>A0A6J2QSL4_COTGO</name>
<dbReference type="InterPro" id="IPR050780">
    <property type="entry name" value="Mucin_vWF_Thrombospondin_sf"/>
</dbReference>
<dbReference type="Pfam" id="PF08742">
    <property type="entry name" value="C8"/>
    <property type="match status" value="1"/>
</dbReference>